<dbReference type="InterPro" id="IPR045851">
    <property type="entry name" value="AMP-bd_C_sf"/>
</dbReference>
<dbReference type="Gene3D" id="3.40.50.12780">
    <property type="entry name" value="N-terminal domain of ligase-like"/>
    <property type="match status" value="1"/>
</dbReference>
<dbReference type="InterPro" id="IPR020845">
    <property type="entry name" value="AMP-binding_CS"/>
</dbReference>
<dbReference type="PROSITE" id="PS00455">
    <property type="entry name" value="AMP_BINDING"/>
    <property type="match status" value="1"/>
</dbReference>
<dbReference type="EMBL" id="QFFJ01000001">
    <property type="protein sequence ID" value="RBL92021.1"/>
    <property type="molecule type" value="Genomic_DNA"/>
</dbReference>
<evidence type="ECO:0000259" key="6">
    <source>
        <dbReference type="Pfam" id="PF23024"/>
    </source>
</evidence>
<dbReference type="GO" id="GO:0070566">
    <property type="term" value="F:adenylyltransferase activity"/>
    <property type="evidence" value="ECO:0007669"/>
    <property type="project" value="TreeGrafter"/>
</dbReference>
<proteinExistence type="inferred from homology"/>
<dbReference type="PANTHER" id="PTHR22754:SF32">
    <property type="entry name" value="DISCO-INTERACTING PROTEIN 2"/>
    <property type="match status" value="1"/>
</dbReference>
<dbReference type="InterPro" id="IPR040097">
    <property type="entry name" value="FAAL/FAAC"/>
</dbReference>
<evidence type="ECO:0000256" key="4">
    <source>
        <dbReference type="ARBA" id="ARBA00023098"/>
    </source>
</evidence>
<evidence type="ECO:0000256" key="3">
    <source>
        <dbReference type="ARBA" id="ARBA00022832"/>
    </source>
</evidence>
<gene>
    <name evidence="7" type="ORF">DF182_05330</name>
</gene>
<dbReference type="Gene3D" id="3.30.300.30">
    <property type="match status" value="1"/>
</dbReference>
<keyword evidence="3" id="KW-0276">Fatty acid metabolism</keyword>
<keyword evidence="2" id="KW-0436">Ligase</keyword>
<dbReference type="Proteomes" id="UP000253410">
    <property type="component" value="Unassembled WGS sequence"/>
</dbReference>
<organism evidence="7 8">
    <name type="scientific">Chitinophaga flava</name>
    <dbReference type="NCBI Taxonomy" id="2259036"/>
    <lineage>
        <taxon>Bacteria</taxon>
        <taxon>Pseudomonadati</taxon>
        <taxon>Bacteroidota</taxon>
        <taxon>Chitinophagia</taxon>
        <taxon>Chitinophagales</taxon>
        <taxon>Chitinophagaceae</taxon>
        <taxon>Chitinophaga</taxon>
    </lineage>
</organism>
<evidence type="ECO:0000256" key="2">
    <source>
        <dbReference type="ARBA" id="ARBA00022598"/>
    </source>
</evidence>
<dbReference type="FunFam" id="3.40.50.12780:FF:000013">
    <property type="entry name" value="Long-chain-fatty-acid--AMP ligase FadD32"/>
    <property type="match status" value="1"/>
</dbReference>
<dbReference type="SUPFAM" id="SSF56801">
    <property type="entry name" value="Acetyl-CoA synthetase-like"/>
    <property type="match status" value="1"/>
</dbReference>
<dbReference type="OrthoDB" id="9765680at2"/>
<dbReference type="CDD" id="cd05931">
    <property type="entry name" value="FAAL"/>
    <property type="match status" value="1"/>
</dbReference>
<sequence length="591" mass="66137">MHVNKAPDNLLTLFGKRIAESGDKPAYKFLVTDDHYNMISYHDFHERVLGYAAFLQHDVQVKPKERALILYPPGLDYIYAFYACLFAGVIAVPAYPPDTRNVNRIISIIRDCSPSVILTTHQHQRILDNFIAQHRLGDSFSGQVIVLPEVAEERLHQHYTDPGMQKHDIAFLQYTSGSTSDPKGVILTHENLMANSHCIEANLKTRRGMEMVSWLPPYHDMGLIGGIIHPLSMGMTATLMSPLNFVKKPARWLKMISDATHADGVMSPAPNFGFELCTEKVTEEQLKGLHLDNWESAICGAEPIRLSTYENFCRRFKAAGFKRSSFVPVYGLAEATLLLSGEVTQRNPFVGVFDAAGIKHNKVRNAGADSDGEQELFTRMIGCGPVVKDHSALIVNPDTLSTCDENAIGEIWIRGNSIAKGYWNKPADTTFNAYTKEGAGPYFRTGDLGFFRDTQLYIAGRLKDCLIINGRNHYPQDIEYTVSSVDDLLRKDSTAVFVMEVTAEGRLKEEVVVVQEITRIREELPDFSALFNAIRRAVFDAHGINVAEILLIEQSSIPKTSSGKIMRHKAKELYAEKKLKTITLSSVHTDQ</sequence>
<dbReference type="InterPro" id="IPR025110">
    <property type="entry name" value="AMP-bd_C"/>
</dbReference>
<dbReference type="Pfam" id="PF00501">
    <property type="entry name" value="AMP-binding"/>
    <property type="match status" value="1"/>
</dbReference>
<dbReference type="GO" id="GO:0006633">
    <property type="term" value="P:fatty acid biosynthetic process"/>
    <property type="evidence" value="ECO:0007669"/>
    <property type="project" value="TreeGrafter"/>
</dbReference>
<reference evidence="7 8" key="1">
    <citation type="submission" date="2018-05" db="EMBL/GenBank/DDBJ databases">
        <title>Chitinophaga sp. K3CV102501T nov., isolated from isolated from a monsoon evergreen broad-leaved forest soil.</title>
        <authorList>
            <person name="Lv Y."/>
        </authorList>
    </citation>
    <scope>NUCLEOTIDE SEQUENCE [LARGE SCALE GENOMIC DNA]</scope>
    <source>
        <strain evidence="7 8">GDMCC 1.1325</strain>
    </source>
</reference>
<comment type="similarity">
    <text evidence="1">Belongs to the ATP-dependent AMP-binding enzyme family.</text>
</comment>
<dbReference type="GO" id="GO:0071766">
    <property type="term" value="P:Actinobacterium-type cell wall biogenesis"/>
    <property type="evidence" value="ECO:0007669"/>
    <property type="project" value="UniProtKB-ARBA"/>
</dbReference>
<evidence type="ECO:0000313" key="8">
    <source>
        <dbReference type="Proteomes" id="UP000253410"/>
    </source>
</evidence>
<evidence type="ECO:0000313" key="7">
    <source>
        <dbReference type="EMBL" id="RBL92021.1"/>
    </source>
</evidence>
<feature type="domain" description="AMP-dependent synthetase/ligase" evidence="5">
    <location>
        <begin position="17"/>
        <end position="423"/>
    </location>
</feature>
<evidence type="ECO:0000256" key="1">
    <source>
        <dbReference type="ARBA" id="ARBA00006432"/>
    </source>
</evidence>
<accession>A0A365Y1A4</accession>
<dbReference type="RefSeq" id="WP_113614622.1">
    <property type="nucleotide sequence ID" value="NZ_QFFJ01000001.1"/>
</dbReference>
<dbReference type="Pfam" id="PF23024">
    <property type="entry name" value="AMP-dom_DIP2-like"/>
    <property type="match status" value="1"/>
</dbReference>
<feature type="domain" description="AMP-binding enzyme C-terminal" evidence="6">
    <location>
        <begin position="464"/>
        <end position="582"/>
    </location>
</feature>
<comment type="caution">
    <text evidence="7">The sequence shown here is derived from an EMBL/GenBank/DDBJ whole genome shotgun (WGS) entry which is preliminary data.</text>
</comment>
<dbReference type="GO" id="GO:0016874">
    <property type="term" value="F:ligase activity"/>
    <property type="evidence" value="ECO:0007669"/>
    <property type="project" value="UniProtKB-KW"/>
</dbReference>
<keyword evidence="4" id="KW-0443">Lipid metabolism</keyword>
<dbReference type="PANTHER" id="PTHR22754">
    <property type="entry name" value="DISCO-INTERACTING PROTEIN 2 DIP2 -RELATED"/>
    <property type="match status" value="1"/>
</dbReference>
<evidence type="ECO:0000259" key="5">
    <source>
        <dbReference type="Pfam" id="PF00501"/>
    </source>
</evidence>
<dbReference type="GO" id="GO:0005886">
    <property type="term" value="C:plasma membrane"/>
    <property type="evidence" value="ECO:0007669"/>
    <property type="project" value="TreeGrafter"/>
</dbReference>
<dbReference type="InterPro" id="IPR000873">
    <property type="entry name" value="AMP-dep_synth/lig_dom"/>
</dbReference>
<protein>
    <submittedName>
        <fullName evidence="7">Uncharacterized protein</fullName>
    </submittedName>
</protein>
<dbReference type="InterPro" id="IPR042099">
    <property type="entry name" value="ANL_N_sf"/>
</dbReference>
<name>A0A365Y1A4_9BACT</name>
<dbReference type="AlphaFoldDB" id="A0A365Y1A4"/>
<keyword evidence="8" id="KW-1185">Reference proteome</keyword>